<organism evidence="3 4">
    <name type="scientific">Bacteroides acidifaciens</name>
    <dbReference type="NCBI Taxonomy" id="85831"/>
    <lineage>
        <taxon>Bacteria</taxon>
        <taxon>Pseudomonadati</taxon>
        <taxon>Bacteroidota</taxon>
        <taxon>Bacteroidia</taxon>
        <taxon>Bacteroidales</taxon>
        <taxon>Bacteroidaceae</taxon>
        <taxon>Bacteroides</taxon>
    </lineage>
</organism>
<comment type="caution">
    <text evidence="3">The sequence shown here is derived from an EMBL/GenBank/DDBJ whole genome shotgun (WGS) entry which is preliminary data.</text>
</comment>
<evidence type="ECO:0000259" key="2">
    <source>
        <dbReference type="Pfam" id="PF11396"/>
    </source>
</evidence>
<sequence length="287" mass="33080">MKLKIYILILALGAAWSLQSCDNDDHDSIAVPVELQNAFSSKYPNAVNVKWKGKSGYYVADFYDGYETSAWFTQDGKWQMTETDIPYMALPQAVRTSFEATEYHTSWRTDDVDKLERKGVETVYVIEVERQNQELDLYYSGEGVLIKKVVDTDDDRDDQYLPALNVTLTDEMRRFLDTKYPGLKLIEVDVEDEGRYAGYTEVDIIHERFGKEVLFNKNGEWVLTSWEVHFSTLPEPVKNRINDTYPGQVDDDDVEYVEEATGCTYYLIDIENSKQDVKISADGQILN</sequence>
<name>A0A3L8A5G5_9BACE</name>
<gene>
    <name evidence="3" type="ORF">D7Y07_13895</name>
</gene>
<dbReference type="InterPro" id="IPR021533">
    <property type="entry name" value="PepSY-like"/>
</dbReference>
<feature type="signal peptide" evidence="1">
    <location>
        <begin position="1"/>
        <end position="20"/>
    </location>
</feature>
<dbReference type="PROSITE" id="PS51257">
    <property type="entry name" value="PROKAR_LIPOPROTEIN"/>
    <property type="match status" value="1"/>
</dbReference>
<evidence type="ECO:0000313" key="4">
    <source>
        <dbReference type="Proteomes" id="UP000267159"/>
    </source>
</evidence>
<dbReference type="STRING" id="1235814.GCA_000613385_01183"/>
<keyword evidence="1" id="KW-0732">Signal</keyword>
<dbReference type="EMBL" id="RAZM01000050">
    <property type="protein sequence ID" value="RLT79426.1"/>
    <property type="molecule type" value="Genomic_DNA"/>
</dbReference>
<reference evidence="3 4" key="1">
    <citation type="submission" date="2018-09" db="EMBL/GenBank/DDBJ databases">
        <title>Murine metabolic-syndrome-specific gut microbial biobank.</title>
        <authorList>
            <person name="Liu C."/>
        </authorList>
    </citation>
    <scope>NUCLEOTIDE SEQUENCE [LARGE SCALE GENOMIC DNA]</scope>
    <source>
        <strain evidence="3 4">0.1X-D8-26</strain>
    </source>
</reference>
<evidence type="ECO:0000313" key="3">
    <source>
        <dbReference type="EMBL" id="RLT79426.1"/>
    </source>
</evidence>
<feature type="domain" description="Putative beta-lactamase-inhibitor-like PepSY-like" evidence="2">
    <location>
        <begin position="57"/>
        <end position="147"/>
    </location>
</feature>
<protein>
    <recommendedName>
        <fullName evidence="2">Putative beta-lactamase-inhibitor-like PepSY-like domain-containing protein</fullName>
    </recommendedName>
</protein>
<feature type="domain" description="Putative beta-lactamase-inhibitor-like PepSY-like" evidence="2">
    <location>
        <begin position="210"/>
        <end position="286"/>
    </location>
</feature>
<dbReference type="Gene3D" id="3.10.450.360">
    <property type="match status" value="2"/>
</dbReference>
<proteinExistence type="predicted"/>
<feature type="chain" id="PRO_5017969116" description="Putative beta-lactamase-inhibitor-like PepSY-like domain-containing protein" evidence="1">
    <location>
        <begin position="21"/>
        <end position="287"/>
    </location>
</feature>
<evidence type="ECO:0000256" key="1">
    <source>
        <dbReference type="SAM" id="SignalP"/>
    </source>
</evidence>
<dbReference type="Pfam" id="PF11396">
    <property type="entry name" value="PepSY_like"/>
    <property type="match status" value="2"/>
</dbReference>
<dbReference type="SUPFAM" id="SSF160574">
    <property type="entry name" value="BT0923-like"/>
    <property type="match status" value="2"/>
</dbReference>
<accession>A0A3L8A5G5</accession>
<dbReference type="Proteomes" id="UP000267159">
    <property type="component" value="Unassembled WGS sequence"/>
</dbReference>
<dbReference type="AlphaFoldDB" id="A0A3L8A5G5"/>
<dbReference type="RefSeq" id="WP_121767050.1">
    <property type="nucleotide sequence ID" value="NZ_RAZM01000050.1"/>
</dbReference>